<evidence type="ECO:0000256" key="1">
    <source>
        <dbReference type="SAM" id="MobiDB-lite"/>
    </source>
</evidence>
<feature type="region of interest" description="Disordered" evidence="1">
    <location>
        <begin position="164"/>
        <end position="184"/>
    </location>
</feature>
<dbReference type="EMBL" id="UINC01015609">
    <property type="protein sequence ID" value="SVA65614.1"/>
    <property type="molecule type" value="Genomic_DNA"/>
</dbReference>
<evidence type="ECO:0000313" key="2">
    <source>
        <dbReference type="EMBL" id="SVA65614.1"/>
    </source>
</evidence>
<accession>A0A381XLG8</accession>
<dbReference type="AlphaFoldDB" id="A0A381XLG8"/>
<organism evidence="2">
    <name type="scientific">marine metagenome</name>
    <dbReference type="NCBI Taxonomy" id="408172"/>
    <lineage>
        <taxon>unclassified sequences</taxon>
        <taxon>metagenomes</taxon>
        <taxon>ecological metagenomes</taxon>
    </lineage>
</organism>
<reference evidence="2" key="1">
    <citation type="submission" date="2018-05" db="EMBL/GenBank/DDBJ databases">
        <authorList>
            <person name="Lanie J.A."/>
            <person name="Ng W.-L."/>
            <person name="Kazmierczak K.M."/>
            <person name="Andrzejewski T.M."/>
            <person name="Davidsen T.M."/>
            <person name="Wayne K.J."/>
            <person name="Tettelin H."/>
            <person name="Glass J.I."/>
            <person name="Rusch D."/>
            <person name="Podicherti R."/>
            <person name="Tsui H.-C.T."/>
            <person name="Winkler M.E."/>
        </authorList>
    </citation>
    <scope>NUCLEOTIDE SEQUENCE</scope>
</reference>
<gene>
    <name evidence="2" type="ORF">METZ01_LOCUS118468</name>
</gene>
<name>A0A381XLG8_9ZZZZ</name>
<sequence length="195" mass="21254">MFKMRQAGVANQEIARRFGTSIGAVGKAVNRQLEKLNAEALLAYPEVLRMELERLDQLQSAIWPMTQHRRVTLDDGTDVSVEPDMKAIQQVLSIMDRRSRLLGMEQQNVSVRVQGSTRGPDAIRQVLAGVQELPTATANSPEQEAKKLLALMVKSGVVSSEEVTGALGEDATSSLLSHDDGDDIVDAEIVEETDG</sequence>
<protein>
    <submittedName>
        <fullName evidence="2">Uncharacterized protein</fullName>
    </submittedName>
</protein>
<proteinExistence type="predicted"/>